<organism evidence="2">
    <name type="scientific">Methylophaga aminisulfidivorans</name>
    <dbReference type="NCBI Taxonomy" id="230105"/>
    <lineage>
        <taxon>Bacteria</taxon>
        <taxon>Pseudomonadati</taxon>
        <taxon>Pseudomonadota</taxon>
        <taxon>Gammaproteobacteria</taxon>
        <taxon>Thiotrichales</taxon>
        <taxon>Piscirickettsiaceae</taxon>
        <taxon>Methylophaga</taxon>
    </lineage>
</organism>
<sequence length="121" mass="13683">MYSKRKSIGFIIVTVLASMILLNVLAGLLINHAKQLELDQRFISWPWLMEHYGIGSVSPDVSYLVNNTIFSQFDNQLFADAMPIRHIERPLIGGIQLEDLIVLATDDALLLLTPEGEFVER</sequence>
<comment type="caution">
    <text evidence="2">The sequence shown here is derived from an EMBL/GenBank/DDBJ whole genome shotgun (WGS) entry which is preliminary data.</text>
</comment>
<keyword evidence="1" id="KW-0812">Transmembrane</keyword>
<evidence type="ECO:0000313" key="2">
    <source>
        <dbReference type="EMBL" id="HEC73894.1"/>
    </source>
</evidence>
<dbReference type="EMBL" id="DRHY01000132">
    <property type="protein sequence ID" value="HEC73894.1"/>
    <property type="molecule type" value="Genomic_DNA"/>
</dbReference>
<keyword evidence="1" id="KW-1133">Transmembrane helix</keyword>
<name>A0A7C2AP45_9GAMM</name>
<feature type="transmembrane region" description="Helical" evidence="1">
    <location>
        <begin position="7"/>
        <end position="30"/>
    </location>
</feature>
<accession>A0A7C2AP45</accession>
<proteinExistence type="predicted"/>
<evidence type="ECO:0000256" key="1">
    <source>
        <dbReference type="SAM" id="Phobius"/>
    </source>
</evidence>
<protein>
    <submittedName>
        <fullName evidence="2">Peptidase</fullName>
    </submittedName>
</protein>
<gene>
    <name evidence="2" type="ORF">ENI26_05910</name>
</gene>
<dbReference type="AlphaFoldDB" id="A0A7C2AP45"/>
<keyword evidence="1" id="KW-0472">Membrane</keyword>
<reference evidence="2" key="1">
    <citation type="journal article" date="2020" name="mSystems">
        <title>Genome- and Community-Level Interaction Insights into Carbon Utilization and Element Cycling Functions of Hydrothermarchaeota in Hydrothermal Sediment.</title>
        <authorList>
            <person name="Zhou Z."/>
            <person name="Liu Y."/>
            <person name="Xu W."/>
            <person name="Pan J."/>
            <person name="Luo Z.H."/>
            <person name="Li M."/>
        </authorList>
    </citation>
    <scope>NUCLEOTIDE SEQUENCE [LARGE SCALE GENOMIC DNA]</scope>
    <source>
        <strain evidence="2">HyVt-380</strain>
    </source>
</reference>
<feature type="non-terminal residue" evidence="2">
    <location>
        <position position="121"/>
    </location>
</feature>
<dbReference type="Proteomes" id="UP000886384">
    <property type="component" value="Unassembled WGS sequence"/>
</dbReference>